<dbReference type="Gene3D" id="3.40.50.300">
    <property type="entry name" value="P-loop containing nucleotide triphosphate hydrolases"/>
    <property type="match status" value="1"/>
</dbReference>
<evidence type="ECO:0000313" key="2">
    <source>
        <dbReference type="EMBL" id="MBU3843512.1"/>
    </source>
</evidence>
<protein>
    <submittedName>
        <fullName evidence="2">AAA family ATPase</fullName>
    </submittedName>
</protein>
<evidence type="ECO:0000259" key="1">
    <source>
        <dbReference type="Pfam" id="PF09820"/>
    </source>
</evidence>
<dbReference type="InterPro" id="IPR027417">
    <property type="entry name" value="P-loop_NTPase"/>
</dbReference>
<dbReference type="Proteomes" id="UP000733611">
    <property type="component" value="Unassembled WGS sequence"/>
</dbReference>
<reference evidence="2" key="2">
    <citation type="submission" date="2021-04" db="EMBL/GenBank/DDBJ databases">
        <authorList>
            <person name="Gilroy R."/>
        </authorList>
    </citation>
    <scope>NUCLEOTIDE SEQUENCE</scope>
    <source>
        <strain evidence="2">378</strain>
    </source>
</reference>
<dbReference type="AlphaFoldDB" id="A0A948TEZ7"/>
<name>A0A948TEZ7_9GAMM</name>
<comment type="caution">
    <text evidence="2">The sequence shown here is derived from an EMBL/GenBank/DDBJ whole genome shotgun (WGS) entry which is preliminary data.</text>
</comment>
<gene>
    <name evidence="2" type="ORF">H9847_01365</name>
</gene>
<reference evidence="2" key="1">
    <citation type="journal article" date="2021" name="PeerJ">
        <title>Extensive microbial diversity within the chicken gut microbiome revealed by metagenomics and culture.</title>
        <authorList>
            <person name="Gilroy R."/>
            <person name="Ravi A."/>
            <person name="Getino M."/>
            <person name="Pursley I."/>
            <person name="Horton D.L."/>
            <person name="Alikhan N.F."/>
            <person name="Baker D."/>
            <person name="Gharbi K."/>
            <person name="Hall N."/>
            <person name="Watson M."/>
            <person name="Adriaenssens E.M."/>
            <person name="Foster-Nyarko E."/>
            <person name="Jarju S."/>
            <person name="Secka A."/>
            <person name="Antonio M."/>
            <person name="Oren A."/>
            <person name="Chaudhuri R.R."/>
            <person name="La Ragione R."/>
            <person name="Hildebrand F."/>
            <person name="Pallen M.J."/>
        </authorList>
    </citation>
    <scope>NUCLEOTIDE SEQUENCE</scope>
    <source>
        <strain evidence="2">378</strain>
    </source>
</reference>
<organism evidence="2 3">
    <name type="scientific">Candidatus Anaerobiospirillum pullicola</name>
    <dbReference type="NCBI Taxonomy" id="2838451"/>
    <lineage>
        <taxon>Bacteria</taxon>
        <taxon>Pseudomonadati</taxon>
        <taxon>Pseudomonadota</taxon>
        <taxon>Gammaproteobacteria</taxon>
        <taxon>Aeromonadales</taxon>
        <taxon>Succinivibrionaceae</taxon>
        <taxon>Anaerobiospirillum</taxon>
    </lineage>
</organism>
<accession>A0A948TEZ7</accession>
<dbReference type="PANTHER" id="PTHR34825:SF1">
    <property type="entry name" value="AAA-ATPASE-LIKE DOMAIN-CONTAINING PROTEIN"/>
    <property type="match status" value="1"/>
</dbReference>
<proteinExistence type="predicted"/>
<dbReference type="EMBL" id="JAHLFE010000021">
    <property type="protein sequence ID" value="MBU3843512.1"/>
    <property type="molecule type" value="Genomic_DNA"/>
</dbReference>
<feature type="domain" description="AAA-ATPase-like" evidence="1">
    <location>
        <begin position="13"/>
        <end position="206"/>
    </location>
</feature>
<evidence type="ECO:0000313" key="3">
    <source>
        <dbReference type="Proteomes" id="UP000733611"/>
    </source>
</evidence>
<dbReference type="SUPFAM" id="SSF52540">
    <property type="entry name" value="P-loop containing nucleoside triphosphate hydrolases"/>
    <property type="match status" value="1"/>
</dbReference>
<dbReference type="PANTHER" id="PTHR34825">
    <property type="entry name" value="CONSERVED PROTEIN, WITH A WEAK D-GALACTARATE DEHYDRATASE/ALTRONATE HYDROLASE DOMAIN"/>
    <property type="match status" value="1"/>
</dbReference>
<sequence length="340" mass="38508">MTYLLTNQLRKFPLGVPNWNAIRQQNLFFVDKTAKLGSLVNDFRRVFISRPPRMGKTTLCSTLAELFAHGDSEKFAGTAIHGNWPMKECFPVIYLSLRGLTNADDTDDKVFEANLCQKLAAAYVDAGFTEMSNYASETSFYSLAVHLASVVGRQPIVFLIDDCDAPLSQHLYQPQVLAGRQMVLQRFFSWLREQAQSRFILINGIMCYRESAMLLGDDCDDLSLDSYSAALLGYTQEELEGEGFAPYMTLAADSMGITKPELLEQLKHHYYGFCFDEDASVKVYSPYSINEFFDSVAREDKQGPKFLLFWMMSSKDNASLKSYLHSKHNQKFATMATQSN</sequence>
<dbReference type="InterPro" id="IPR018631">
    <property type="entry name" value="AAA-ATPase-like_dom"/>
</dbReference>
<dbReference type="Pfam" id="PF09820">
    <property type="entry name" value="AAA-ATPase_like"/>
    <property type="match status" value="1"/>
</dbReference>